<dbReference type="Proteomes" id="UP000824998">
    <property type="component" value="Unassembled WGS sequence"/>
</dbReference>
<feature type="compositionally biased region" description="Basic and acidic residues" evidence="1">
    <location>
        <begin position="62"/>
        <end position="73"/>
    </location>
</feature>
<sequence>MSECSSPNTDPSICQPPCVRMDIDYGPHGIACIETSPQRSTPRSSKLSFQCIGEPDGPGDFANHDQSEIESTTHSDSRCLPLLLAQSMPPEGVVEGWLRGTPCDTITEEGIAHSLISTQSSMTQDRQESEFKNWQTVKVPARSSSVMGTRPGYIRPYWNPRYRKQSWSTSNGESSDGPHDDYRSGFEDNGVSVDEVEDYKTPPVENGALPPCPVMPPKQTMERSMVTTTSTDHSMPDSSNPFHDGSRKQTKIRSHRSFTSRRIASLLSLQHLF</sequence>
<feature type="region of interest" description="Disordered" evidence="1">
    <location>
        <begin position="165"/>
        <end position="257"/>
    </location>
</feature>
<feature type="compositionally biased region" description="Polar residues" evidence="1">
    <location>
        <begin position="35"/>
        <end position="48"/>
    </location>
</feature>
<protein>
    <submittedName>
        <fullName evidence="2">Uncharacterized protein</fullName>
    </submittedName>
</protein>
<evidence type="ECO:0000313" key="3">
    <source>
        <dbReference type="Proteomes" id="UP000824998"/>
    </source>
</evidence>
<feature type="compositionally biased region" description="Basic and acidic residues" evidence="1">
    <location>
        <begin position="176"/>
        <end position="186"/>
    </location>
</feature>
<feature type="compositionally biased region" description="Basic residues" evidence="1">
    <location>
        <begin position="248"/>
        <end position="257"/>
    </location>
</feature>
<keyword evidence="3" id="KW-1185">Reference proteome</keyword>
<organism evidence="2 3">
    <name type="scientific">Amylocarpus encephaloides</name>
    <dbReference type="NCBI Taxonomy" id="45428"/>
    <lineage>
        <taxon>Eukaryota</taxon>
        <taxon>Fungi</taxon>
        <taxon>Dikarya</taxon>
        <taxon>Ascomycota</taxon>
        <taxon>Pezizomycotina</taxon>
        <taxon>Leotiomycetes</taxon>
        <taxon>Helotiales</taxon>
        <taxon>Helotiales incertae sedis</taxon>
        <taxon>Amylocarpus</taxon>
    </lineage>
</organism>
<dbReference type="EMBL" id="MU251874">
    <property type="protein sequence ID" value="KAG9228709.1"/>
    <property type="molecule type" value="Genomic_DNA"/>
</dbReference>
<feature type="compositionally biased region" description="Polar residues" evidence="1">
    <location>
        <begin position="225"/>
        <end position="241"/>
    </location>
</feature>
<accession>A0A9P7Y7S6</accession>
<reference evidence="2" key="1">
    <citation type="journal article" date="2021" name="IMA Fungus">
        <title>Genomic characterization of three marine fungi, including Emericellopsis atlantica sp. nov. with signatures of a generalist lifestyle and marine biomass degradation.</title>
        <authorList>
            <person name="Hagestad O.C."/>
            <person name="Hou L."/>
            <person name="Andersen J.H."/>
            <person name="Hansen E.H."/>
            <person name="Altermark B."/>
            <person name="Li C."/>
            <person name="Kuhnert E."/>
            <person name="Cox R.J."/>
            <person name="Crous P.W."/>
            <person name="Spatafora J.W."/>
            <person name="Lail K."/>
            <person name="Amirebrahimi M."/>
            <person name="Lipzen A."/>
            <person name="Pangilinan J."/>
            <person name="Andreopoulos W."/>
            <person name="Hayes R.D."/>
            <person name="Ng V."/>
            <person name="Grigoriev I.V."/>
            <person name="Jackson S.A."/>
            <person name="Sutton T.D.S."/>
            <person name="Dobson A.D.W."/>
            <person name="Rama T."/>
        </authorList>
    </citation>
    <scope>NUCLEOTIDE SEQUENCE</scope>
    <source>
        <strain evidence="2">TRa018bII</strain>
    </source>
</reference>
<dbReference type="OrthoDB" id="3506470at2759"/>
<feature type="region of interest" description="Disordered" evidence="1">
    <location>
        <begin position="35"/>
        <end position="73"/>
    </location>
</feature>
<gene>
    <name evidence="2" type="ORF">BJ875DRAFT_227079</name>
</gene>
<dbReference type="AlphaFoldDB" id="A0A9P7Y7S6"/>
<proteinExistence type="predicted"/>
<feature type="compositionally biased region" description="Polar residues" evidence="1">
    <location>
        <begin position="165"/>
        <end position="174"/>
    </location>
</feature>
<comment type="caution">
    <text evidence="2">The sequence shown here is derived from an EMBL/GenBank/DDBJ whole genome shotgun (WGS) entry which is preliminary data.</text>
</comment>
<name>A0A9P7Y7S6_9HELO</name>
<evidence type="ECO:0000313" key="2">
    <source>
        <dbReference type="EMBL" id="KAG9228709.1"/>
    </source>
</evidence>
<evidence type="ECO:0000256" key="1">
    <source>
        <dbReference type="SAM" id="MobiDB-lite"/>
    </source>
</evidence>